<evidence type="ECO:0000313" key="1">
    <source>
        <dbReference type="EMBL" id="AJC11588.1"/>
    </source>
</evidence>
<reference evidence="1 2" key="2">
    <citation type="journal article" date="2015" name="Genome Announc.">
        <title>Complete Genome Sequence of Coriobacteriaceae Strain 68-1-3, a Novel Mucus-Degrading Isolate from the Swine Intestinal Tract.</title>
        <authorList>
            <person name="Looft T."/>
            <person name="Bayles D.O."/>
            <person name="Alt D.P."/>
            <person name="Stanton T.B."/>
        </authorList>
    </citation>
    <scope>NUCLEOTIDE SEQUENCE [LARGE SCALE GENOMIC DNA]</scope>
    <source>
        <strain evidence="1 2">68-1-3</strain>
    </source>
</reference>
<dbReference type="InterPro" id="IPR046092">
    <property type="entry name" value="DUF6110"/>
</dbReference>
<reference evidence="2" key="1">
    <citation type="submission" date="2014-08" db="EMBL/GenBank/DDBJ databases">
        <title>Coriobacteriaceae sp. complete genome.</title>
        <authorList>
            <person name="Looft T."/>
            <person name="Bayles D.O."/>
            <person name="Stanton T.B."/>
        </authorList>
    </citation>
    <scope>NUCLEOTIDE SEQUENCE [LARGE SCALE GENOMIC DNA]</scope>
    <source>
        <strain evidence="2">68-1-3</strain>
    </source>
</reference>
<sequence length="82" mass="8809">MKNCTRNALLVGGGFLAGTVGAKVLTSKAAKTGYVHALARGMKIRNSYENMVEQAKAEYDDIVAQATYINVEDAKKAAEEEN</sequence>
<proteinExistence type="predicted"/>
<dbReference type="KEGG" id="cbac:JI75_01695"/>
<evidence type="ECO:0008006" key="3">
    <source>
        <dbReference type="Google" id="ProtNLM"/>
    </source>
</evidence>
<dbReference type="Pfam" id="PF19605">
    <property type="entry name" value="DUF6110"/>
    <property type="match status" value="1"/>
</dbReference>
<dbReference type="HOGENOM" id="CLU_151795_1_1_11"/>
<dbReference type="EMBL" id="CP009302">
    <property type="protein sequence ID" value="AJC11588.1"/>
    <property type="molecule type" value="Genomic_DNA"/>
</dbReference>
<name>A0A0A8B476_9ACTN</name>
<gene>
    <name evidence="1" type="ORF">JI75_01695</name>
</gene>
<dbReference type="OrthoDB" id="3183565at2"/>
<accession>A0A0A8B476</accession>
<organism evidence="1 2">
    <name type="scientific">Berryella intestinalis</name>
    <dbReference type="NCBI Taxonomy" id="1531429"/>
    <lineage>
        <taxon>Bacteria</taxon>
        <taxon>Bacillati</taxon>
        <taxon>Actinomycetota</taxon>
        <taxon>Coriobacteriia</taxon>
        <taxon>Eggerthellales</taxon>
        <taxon>Eggerthellaceae</taxon>
        <taxon>Berryella</taxon>
    </lineage>
</organism>
<dbReference type="STRING" id="1531429.JI75_01695"/>
<protein>
    <recommendedName>
        <fullName evidence="3">DUF1490 family protein</fullName>
    </recommendedName>
</protein>
<dbReference type="RefSeq" id="WP_039688238.1">
    <property type="nucleotide sequence ID" value="NZ_CP009302.1"/>
</dbReference>
<dbReference type="AlphaFoldDB" id="A0A0A8B476"/>
<evidence type="ECO:0000313" key="2">
    <source>
        <dbReference type="Proteomes" id="UP000031121"/>
    </source>
</evidence>
<dbReference type="Proteomes" id="UP000031121">
    <property type="component" value="Chromosome"/>
</dbReference>
<keyword evidence="2" id="KW-1185">Reference proteome</keyword>